<dbReference type="EMBL" id="SZYD01000015">
    <property type="protein sequence ID" value="KAD3642235.1"/>
    <property type="molecule type" value="Genomic_DNA"/>
</dbReference>
<evidence type="ECO:0000313" key="8">
    <source>
        <dbReference type="Proteomes" id="UP000326396"/>
    </source>
</evidence>
<keyword evidence="1" id="KW-0646">Protease inhibitor</keyword>
<reference evidence="7 8" key="1">
    <citation type="submission" date="2019-05" db="EMBL/GenBank/DDBJ databases">
        <title>Mikania micrantha, genome provides insights into the molecular mechanism of rapid growth.</title>
        <authorList>
            <person name="Liu B."/>
        </authorList>
    </citation>
    <scope>NUCLEOTIDE SEQUENCE [LARGE SCALE GENOMIC DNA]</scope>
    <source>
        <strain evidence="7">NLD-2019</strain>
        <tissue evidence="7">Leaf</tissue>
    </source>
</reference>
<dbReference type="PANTHER" id="PTHR47364:SF2">
    <property type="entry name" value="CYSTEINE PROTEINASE INHIBITOR 5"/>
    <property type="match status" value="1"/>
</dbReference>
<keyword evidence="4" id="KW-0863">Zinc-finger</keyword>
<keyword evidence="2" id="KW-0789">Thiol protease inhibitor</keyword>
<keyword evidence="3" id="KW-0479">Metal-binding</keyword>
<feature type="domain" description="Cystatin" evidence="6">
    <location>
        <begin position="9"/>
        <end position="100"/>
    </location>
</feature>
<dbReference type="AlphaFoldDB" id="A0A5N6MPH8"/>
<dbReference type="Pfam" id="PF16845">
    <property type="entry name" value="SQAPI"/>
    <property type="match status" value="1"/>
</dbReference>
<dbReference type="InterPro" id="IPR049808">
    <property type="entry name" value="CONSTANS-like_Bbox1"/>
</dbReference>
<name>A0A5N6MPH8_9ASTR</name>
<evidence type="ECO:0000256" key="1">
    <source>
        <dbReference type="ARBA" id="ARBA00022690"/>
    </source>
</evidence>
<keyword evidence="5" id="KW-0862">Zinc</keyword>
<evidence type="ECO:0000256" key="2">
    <source>
        <dbReference type="ARBA" id="ARBA00022704"/>
    </source>
</evidence>
<dbReference type="CDD" id="cd00042">
    <property type="entry name" value="CY"/>
    <property type="match status" value="1"/>
</dbReference>
<evidence type="ECO:0000259" key="6">
    <source>
        <dbReference type="SMART" id="SM00043"/>
    </source>
</evidence>
<dbReference type="PANTHER" id="PTHR47364">
    <property type="entry name" value="CYSTEINE PROTEINASE INHIBITOR 5"/>
    <property type="match status" value="1"/>
</dbReference>
<dbReference type="OrthoDB" id="2016588at2759"/>
<dbReference type="GO" id="GO:0008270">
    <property type="term" value="F:zinc ion binding"/>
    <property type="evidence" value="ECO:0007669"/>
    <property type="project" value="UniProtKB-KW"/>
</dbReference>
<evidence type="ECO:0000256" key="3">
    <source>
        <dbReference type="ARBA" id="ARBA00022723"/>
    </source>
</evidence>
<protein>
    <recommendedName>
        <fullName evidence="6">Cystatin domain-containing protein</fullName>
    </recommendedName>
</protein>
<organism evidence="7 8">
    <name type="scientific">Mikania micrantha</name>
    <name type="common">bitter vine</name>
    <dbReference type="NCBI Taxonomy" id="192012"/>
    <lineage>
        <taxon>Eukaryota</taxon>
        <taxon>Viridiplantae</taxon>
        <taxon>Streptophyta</taxon>
        <taxon>Embryophyta</taxon>
        <taxon>Tracheophyta</taxon>
        <taxon>Spermatophyta</taxon>
        <taxon>Magnoliopsida</taxon>
        <taxon>eudicotyledons</taxon>
        <taxon>Gunneridae</taxon>
        <taxon>Pentapetalae</taxon>
        <taxon>asterids</taxon>
        <taxon>campanulids</taxon>
        <taxon>Asterales</taxon>
        <taxon>Asteraceae</taxon>
        <taxon>Asteroideae</taxon>
        <taxon>Heliantheae alliance</taxon>
        <taxon>Eupatorieae</taxon>
        <taxon>Mikania</taxon>
    </lineage>
</organism>
<dbReference type="GO" id="GO:0004869">
    <property type="term" value="F:cysteine-type endopeptidase inhibitor activity"/>
    <property type="evidence" value="ECO:0007669"/>
    <property type="project" value="UniProtKB-KW"/>
</dbReference>
<dbReference type="SUPFAM" id="SSF54403">
    <property type="entry name" value="Cystatin/monellin"/>
    <property type="match status" value="1"/>
</dbReference>
<evidence type="ECO:0000256" key="4">
    <source>
        <dbReference type="ARBA" id="ARBA00022771"/>
    </source>
</evidence>
<sequence>MASYGKTLHGEDGWSPVTNLSDPKVVSVGNFAVTTHNLQTQSSLSFGSVVDGETKSDGGTNYKLTVAAKDVGDVTLRNYVTLVIDRPYQNSLVLVSFEGPAVLLCYTDEAGLCWSYDENVHAANKFAGKHHRVLLSASNSQISNGCPDVGTPYPSTVMPYTVTGVIVFVLQQNDHLMFEIKGDDIFVEHTLSLAEALCNLDFIALMVIQAMLGSWNKSAGASKHME</sequence>
<gene>
    <name evidence="7" type="ORF">E3N88_31459</name>
</gene>
<dbReference type="Proteomes" id="UP000326396">
    <property type="component" value="Linkage Group LG5"/>
</dbReference>
<dbReference type="InterPro" id="IPR000010">
    <property type="entry name" value="Cystatin_dom"/>
</dbReference>
<accession>A0A5N6MPH8</accession>
<evidence type="ECO:0000256" key="5">
    <source>
        <dbReference type="ARBA" id="ARBA00022833"/>
    </source>
</evidence>
<keyword evidence="8" id="KW-1185">Reference proteome</keyword>
<proteinExistence type="predicted"/>
<dbReference type="InterPro" id="IPR046350">
    <property type="entry name" value="Cystatin_sf"/>
</dbReference>
<comment type="caution">
    <text evidence="7">The sequence shown here is derived from an EMBL/GenBank/DDBJ whole genome shotgun (WGS) entry which is preliminary data.</text>
</comment>
<dbReference type="Gene3D" id="3.10.450.10">
    <property type="match status" value="1"/>
</dbReference>
<dbReference type="CDD" id="cd19821">
    <property type="entry name" value="Bbox1_BBX-like"/>
    <property type="match status" value="1"/>
</dbReference>
<dbReference type="SMART" id="SM00043">
    <property type="entry name" value="CY"/>
    <property type="match status" value="1"/>
</dbReference>
<evidence type="ECO:0000313" key="7">
    <source>
        <dbReference type="EMBL" id="KAD3642235.1"/>
    </source>
</evidence>